<accession>I7LWE4</accession>
<dbReference type="HOGENOM" id="CLU_755435_0_0_1"/>
<dbReference type="InParanoid" id="I7LWE4"/>
<dbReference type="KEGG" id="tet:TTHERM_00151880"/>
<organism evidence="1 2">
    <name type="scientific">Tetrahymena thermophila (strain SB210)</name>
    <dbReference type="NCBI Taxonomy" id="312017"/>
    <lineage>
        <taxon>Eukaryota</taxon>
        <taxon>Sar</taxon>
        <taxon>Alveolata</taxon>
        <taxon>Ciliophora</taxon>
        <taxon>Intramacronucleata</taxon>
        <taxon>Oligohymenophorea</taxon>
        <taxon>Hymenostomatida</taxon>
        <taxon>Tetrahymenina</taxon>
        <taxon>Tetrahymenidae</taxon>
        <taxon>Tetrahymena</taxon>
    </lineage>
</organism>
<proteinExistence type="predicted"/>
<reference evidence="2" key="1">
    <citation type="journal article" date="2006" name="PLoS Biol.">
        <title>Macronuclear genome sequence of the ciliate Tetrahymena thermophila, a model eukaryote.</title>
        <authorList>
            <person name="Eisen J.A."/>
            <person name="Coyne R.S."/>
            <person name="Wu M."/>
            <person name="Wu D."/>
            <person name="Thiagarajan M."/>
            <person name="Wortman J.R."/>
            <person name="Badger J.H."/>
            <person name="Ren Q."/>
            <person name="Amedeo P."/>
            <person name="Jones K.M."/>
            <person name="Tallon L.J."/>
            <person name="Delcher A.L."/>
            <person name="Salzberg S.L."/>
            <person name="Silva J.C."/>
            <person name="Haas B.J."/>
            <person name="Majoros W.H."/>
            <person name="Farzad M."/>
            <person name="Carlton J.M."/>
            <person name="Smith R.K. Jr."/>
            <person name="Garg J."/>
            <person name="Pearlman R.E."/>
            <person name="Karrer K.M."/>
            <person name="Sun L."/>
            <person name="Manning G."/>
            <person name="Elde N.C."/>
            <person name="Turkewitz A.P."/>
            <person name="Asai D.J."/>
            <person name="Wilkes D.E."/>
            <person name="Wang Y."/>
            <person name="Cai H."/>
            <person name="Collins K."/>
            <person name="Stewart B.A."/>
            <person name="Lee S.R."/>
            <person name="Wilamowska K."/>
            <person name="Weinberg Z."/>
            <person name="Ruzzo W.L."/>
            <person name="Wloga D."/>
            <person name="Gaertig J."/>
            <person name="Frankel J."/>
            <person name="Tsao C.-C."/>
            <person name="Gorovsky M.A."/>
            <person name="Keeling P.J."/>
            <person name="Waller R.F."/>
            <person name="Patron N.J."/>
            <person name="Cherry J.M."/>
            <person name="Stover N.A."/>
            <person name="Krieger C.J."/>
            <person name="del Toro C."/>
            <person name="Ryder H.F."/>
            <person name="Williamson S.C."/>
            <person name="Barbeau R.A."/>
            <person name="Hamilton E.P."/>
            <person name="Orias E."/>
        </authorList>
    </citation>
    <scope>NUCLEOTIDE SEQUENCE [LARGE SCALE GENOMIC DNA]</scope>
    <source>
        <strain evidence="2">SB210</strain>
    </source>
</reference>
<dbReference type="RefSeq" id="XP_001021720.1">
    <property type="nucleotide sequence ID" value="XM_001021720.3"/>
</dbReference>
<dbReference type="EMBL" id="GG662603">
    <property type="protein sequence ID" value="EAS01474.1"/>
    <property type="molecule type" value="Genomic_DNA"/>
</dbReference>
<sequence length="410" mass="48265">MSLSQSVIVQPIKKNKNKQQWNEEKQDKQSVENFNKLDKMSDLFCNDQVRLKYNFNKIIQDMQDFLQKVSLQQLKPPFLHNTFGLWRKTSFEKLDILVRFCTFKQQQTWKKVFYERVDQELFQQYILRLQEPYMNQILYENYQIPQQLEPNLLKKTLQLYQELSDLSQVIREWCIQLEITFDIIDRVNLYQICNTKQCFYISDNIKKEFDINKIQLDSINKKGYNFQDFLMKKALVFGVRKLQGLFKQKGLTWGTILTVLYSIAAGTANPVIAILIGSMGNSVVGNILSVVSDYLEKDDKKKLINNLIVELNPIVKSLKQQNEMCEVNILKCFEASNESDYLLAKEELKHSIEKLMENDIDEYTYSKGVLLQEKQVGEWNVIDYAEDLEEDVQGDFALIDLPSQNKKNNL</sequence>
<gene>
    <name evidence="1" type="ORF">TTHERM_00151880</name>
</gene>
<name>I7LWE4_TETTS</name>
<evidence type="ECO:0000313" key="1">
    <source>
        <dbReference type="EMBL" id="EAS01474.1"/>
    </source>
</evidence>
<dbReference type="GeneID" id="7828810"/>
<protein>
    <submittedName>
        <fullName evidence="1">Uncharacterized protein</fullName>
    </submittedName>
</protein>
<evidence type="ECO:0000313" key="2">
    <source>
        <dbReference type="Proteomes" id="UP000009168"/>
    </source>
</evidence>
<dbReference type="Proteomes" id="UP000009168">
    <property type="component" value="Unassembled WGS sequence"/>
</dbReference>
<dbReference type="AlphaFoldDB" id="I7LWE4"/>
<dbReference type="OrthoDB" id="10648855at2759"/>
<keyword evidence="2" id="KW-1185">Reference proteome</keyword>